<dbReference type="OMA" id="PKQQTFE"/>
<dbReference type="GO" id="GO:0005758">
    <property type="term" value="C:mitochondrial intermembrane space"/>
    <property type="evidence" value="ECO:0007669"/>
    <property type="project" value="InterPro"/>
</dbReference>
<sequence length="184" mass="20936">MKLFKSIHEYNYQWDLVSAANWQKYPNENCPHVQHVDVLNRTVDPETGILTTERLITVEQSAPRFILKLLGGDTTQYVREISTIDPRQKVLSMESINLTMSNFLSVHETIKYEQHPEDNNRTQFSQQAAITAGSALSRWGSMLEDFSLKRFTENASIGREGFVQVLERFVVLAEAKEAATAPSS</sequence>
<dbReference type="AlphaFoldDB" id="A0A168T799"/>
<dbReference type="EMBL" id="LT555144">
    <property type="protein sequence ID" value="SAM09594.1"/>
    <property type="molecule type" value="Genomic_DNA"/>
</dbReference>
<protein>
    <recommendedName>
        <fullName evidence="1">PRELI/MSF1 domain-containing protein</fullName>
    </recommendedName>
</protein>
<evidence type="ECO:0000313" key="3">
    <source>
        <dbReference type="Proteomes" id="UP000078561"/>
    </source>
</evidence>
<gene>
    <name evidence="2" type="primary">ABSGL_15290.1 scaffold 16333</name>
</gene>
<name>A0A168T799_ABSGL</name>
<evidence type="ECO:0000313" key="2">
    <source>
        <dbReference type="EMBL" id="SAM09594.1"/>
    </source>
</evidence>
<dbReference type="InterPro" id="IPR037365">
    <property type="entry name" value="Slowmo/Ups"/>
</dbReference>
<feature type="domain" description="PRELI/MSF1" evidence="1">
    <location>
        <begin position="1"/>
        <end position="174"/>
    </location>
</feature>
<proteinExistence type="predicted"/>
<evidence type="ECO:0000259" key="1">
    <source>
        <dbReference type="PROSITE" id="PS50904"/>
    </source>
</evidence>
<dbReference type="InterPro" id="IPR006797">
    <property type="entry name" value="PRELI/MSF1_dom"/>
</dbReference>
<dbReference type="PROSITE" id="PS50904">
    <property type="entry name" value="PRELI_MSF1"/>
    <property type="match status" value="1"/>
</dbReference>
<accession>A0A168T799</accession>
<dbReference type="OrthoDB" id="407630at2759"/>
<reference evidence="2" key="1">
    <citation type="submission" date="2016-04" db="EMBL/GenBank/DDBJ databases">
        <authorList>
            <person name="Evans L.H."/>
            <person name="Alamgir A."/>
            <person name="Owens N."/>
            <person name="Weber N.D."/>
            <person name="Virtaneva K."/>
            <person name="Barbian K."/>
            <person name="Babar A."/>
            <person name="Rosenke K."/>
        </authorList>
    </citation>
    <scope>NUCLEOTIDE SEQUENCE [LARGE SCALE GENOMIC DNA]</scope>
    <source>
        <strain evidence="2">CBS 101.48</strain>
    </source>
</reference>
<organism evidence="2">
    <name type="scientific">Absidia glauca</name>
    <name type="common">Pin mould</name>
    <dbReference type="NCBI Taxonomy" id="4829"/>
    <lineage>
        <taxon>Eukaryota</taxon>
        <taxon>Fungi</taxon>
        <taxon>Fungi incertae sedis</taxon>
        <taxon>Mucoromycota</taxon>
        <taxon>Mucoromycotina</taxon>
        <taxon>Mucoromycetes</taxon>
        <taxon>Mucorales</taxon>
        <taxon>Cunninghamellaceae</taxon>
        <taxon>Absidia</taxon>
    </lineage>
</organism>
<dbReference type="Proteomes" id="UP000078561">
    <property type="component" value="Unassembled WGS sequence"/>
</dbReference>
<keyword evidence="3" id="KW-1185">Reference proteome</keyword>
<dbReference type="PANTHER" id="PTHR11158">
    <property type="entry name" value="MSF1/PX19 RELATED"/>
    <property type="match status" value="1"/>
</dbReference>
<dbReference type="InParanoid" id="A0A168T799"/>
<dbReference type="FunCoup" id="A0A168T799">
    <property type="interactions" value="351"/>
</dbReference>
<dbReference type="STRING" id="4829.A0A168T799"/>
<dbReference type="Pfam" id="PF04707">
    <property type="entry name" value="PRELI"/>
    <property type="match status" value="1"/>
</dbReference>